<dbReference type="InterPro" id="IPR052944">
    <property type="entry name" value="Sporulation_related"/>
</dbReference>
<dbReference type="EMBL" id="CAMAPC010000001">
    <property type="protein sequence ID" value="CAH9049567.1"/>
    <property type="molecule type" value="Genomic_DNA"/>
</dbReference>
<dbReference type="CDD" id="cd16329">
    <property type="entry name" value="LolA_like"/>
    <property type="match status" value="1"/>
</dbReference>
<evidence type="ECO:0000259" key="2">
    <source>
        <dbReference type="Pfam" id="PF17131"/>
    </source>
</evidence>
<dbReference type="PANTHER" id="PTHR37507:SF2">
    <property type="entry name" value="SPORULATION PROTEIN YDCC"/>
    <property type="match status" value="1"/>
</dbReference>
<feature type="domain" description="Uncharacterized protein TP-0789" evidence="2">
    <location>
        <begin position="85"/>
        <end position="267"/>
    </location>
</feature>
<dbReference type="Proteomes" id="UP001152467">
    <property type="component" value="Unassembled WGS sequence"/>
</dbReference>
<dbReference type="InterPro" id="IPR033399">
    <property type="entry name" value="TP_0789-like"/>
</dbReference>
<keyword evidence="5" id="KW-1185">Reference proteome</keyword>
<dbReference type="Proteomes" id="UP001152485">
    <property type="component" value="Unassembled WGS sequence"/>
</dbReference>
<comment type="caution">
    <text evidence="3">The sequence shown here is derived from an EMBL/GenBank/DDBJ whole genome shotgun (WGS) entry which is preliminary data.</text>
</comment>
<proteinExistence type="predicted"/>
<evidence type="ECO:0000313" key="5">
    <source>
        <dbReference type="Proteomes" id="UP001152467"/>
    </source>
</evidence>
<dbReference type="PANTHER" id="PTHR37507">
    <property type="entry name" value="SPORULATION PROTEIN YDCC"/>
    <property type="match status" value="1"/>
</dbReference>
<evidence type="ECO:0000313" key="6">
    <source>
        <dbReference type="Proteomes" id="UP001152485"/>
    </source>
</evidence>
<evidence type="ECO:0000313" key="4">
    <source>
        <dbReference type="EMBL" id="CAH9067335.1"/>
    </source>
</evidence>
<dbReference type="Pfam" id="PF17131">
    <property type="entry name" value="LolA_like"/>
    <property type="match status" value="1"/>
</dbReference>
<sequence length="269" mass="31720">MFKPMFMLFKLLIVTLLISGQAYSVQSNDVTAKEKGLRIAKKAKKLDSGWGDSQSEVEMILRNKHGQESRRAIRSKNLELKDEGDKSLIIFDEPRDVKGTAFLNYSNPIEPDDQWLYLPALKRIKRISSRNKSGPFMGSEFSYEDMSPFEVEKYTYKYLRDETAEGRECFVLEYYPVDKYSGYPRQVVWLDKEMYQPIKTEYYDRKDSLLKTLKITDYKQYQGRFWRADKLEMTNHLNGKSTVLLMANYRFSTGLDEQDFSQNTLKRLR</sequence>
<evidence type="ECO:0000313" key="3">
    <source>
        <dbReference type="EMBL" id="CAH9049567.1"/>
    </source>
</evidence>
<organism evidence="3 5">
    <name type="scientific">Pseudoalteromonas holothuriae</name>
    <dbReference type="NCBI Taxonomy" id="2963714"/>
    <lineage>
        <taxon>Bacteria</taxon>
        <taxon>Pseudomonadati</taxon>
        <taxon>Pseudomonadota</taxon>
        <taxon>Gammaproteobacteria</taxon>
        <taxon>Alteromonadales</taxon>
        <taxon>Pseudoalteromonadaceae</taxon>
        <taxon>Pseudoalteromonas</taxon>
    </lineage>
</organism>
<keyword evidence="1" id="KW-0732">Signal</keyword>
<protein>
    <recommendedName>
        <fullName evidence="2">Uncharacterized protein TP-0789 domain-containing protein</fullName>
    </recommendedName>
</protein>
<dbReference type="EMBL" id="CAMAPD010000025">
    <property type="protein sequence ID" value="CAH9067335.1"/>
    <property type="molecule type" value="Genomic_DNA"/>
</dbReference>
<dbReference type="Gene3D" id="2.50.20.10">
    <property type="entry name" value="Lipoprotein localisation LolA/LolB/LppX"/>
    <property type="match status" value="1"/>
</dbReference>
<reference evidence="3 6" key="1">
    <citation type="submission" date="2022-07" db="EMBL/GenBank/DDBJ databases">
        <authorList>
            <person name="Criscuolo A."/>
        </authorList>
    </citation>
    <scope>NUCLEOTIDE SEQUENCE</scope>
    <source>
        <strain evidence="6">CIP 111951</strain>
        <strain evidence="3">CIP111854</strain>
        <strain evidence="4">CIP111951</strain>
    </source>
</reference>
<feature type="signal peptide" evidence="1">
    <location>
        <begin position="1"/>
        <end position="24"/>
    </location>
</feature>
<dbReference type="AlphaFoldDB" id="A0A9W4QQW7"/>
<evidence type="ECO:0000256" key="1">
    <source>
        <dbReference type="SAM" id="SignalP"/>
    </source>
</evidence>
<feature type="chain" id="PRO_5040797214" description="Uncharacterized protein TP-0789 domain-containing protein" evidence="1">
    <location>
        <begin position="25"/>
        <end position="269"/>
    </location>
</feature>
<gene>
    <name evidence="3" type="ORF">PSECIP111854_00212</name>
    <name evidence="4" type="ORF">PSECIP111951_03764</name>
</gene>
<name>A0A9W4QQW7_9GAMM</name>
<accession>A0A9W4QQW7</accession>
<dbReference type="RefSeq" id="WP_261595094.1">
    <property type="nucleotide sequence ID" value="NZ_CAMAPC010000001.1"/>
</dbReference>